<evidence type="ECO:0000313" key="8">
    <source>
        <dbReference type="Proteomes" id="UP000184782"/>
    </source>
</evidence>
<keyword evidence="4 5" id="KW-0472">Membrane</keyword>
<protein>
    <submittedName>
        <fullName evidence="7">Sulfate permease, MFS superfamily</fullName>
    </submittedName>
</protein>
<feature type="transmembrane region" description="Helical" evidence="5">
    <location>
        <begin position="340"/>
        <end position="369"/>
    </location>
</feature>
<dbReference type="OrthoDB" id="9769739at2"/>
<feature type="transmembrane region" description="Helical" evidence="5">
    <location>
        <begin position="82"/>
        <end position="105"/>
    </location>
</feature>
<accession>A0A1N6HR62</accession>
<dbReference type="GO" id="GO:0016020">
    <property type="term" value="C:membrane"/>
    <property type="evidence" value="ECO:0007669"/>
    <property type="project" value="UniProtKB-SubCell"/>
</dbReference>
<feature type="transmembrane region" description="Helical" evidence="5">
    <location>
        <begin position="117"/>
        <end position="135"/>
    </location>
</feature>
<evidence type="ECO:0000313" key="7">
    <source>
        <dbReference type="EMBL" id="SIO22241.1"/>
    </source>
</evidence>
<gene>
    <name evidence="7" type="ORF">SAMN05421769_2766</name>
</gene>
<evidence type="ECO:0000256" key="2">
    <source>
        <dbReference type="ARBA" id="ARBA00022692"/>
    </source>
</evidence>
<dbReference type="Pfam" id="PF00916">
    <property type="entry name" value="Sulfate_transp"/>
    <property type="match status" value="1"/>
</dbReference>
<keyword evidence="3 5" id="KW-1133">Transmembrane helix</keyword>
<reference evidence="8" key="1">
    <citation type="submission" date="2016-12" db="EMBL/GenBank/DDBJ databases">
        <authorList>
            <person name="Varghese N."/>
            <person name="Submissions S."/>
        </authorList>
    </citation>
    <scope>NUCLEOTIDE SEQUENCE [LARGE SCALE GENOMIC DNA]</scope>
    <source>
        <strain evidence="8">DSM 16779</strain>
    </source>
</reference>
<evidence type="ECO:0000256" key="5">
    <source>
        <dbReference type="SAM" id="Phobius"/>
    </source>
</evidence>
<feature type="transmembrane region" description="Helical" evidence="5">
    <location>
        <begin position="167"/>
        <end position="186"/>
    </location>
</feature>
<dbReference type="InterPro" id="IPR001902">
    <property type="entry name" value="SLC26A/SulP_fam"/>
</dbReference>
<sequence length="531" mass="56462">MKKSNSLFGGIKENFPSGLVVFLVALPLCLGIALASGAPPLSGIIAGIVGGLVVGALSNSNISVSGPAAGLTAIVLTAITDLGAFELFLCAGIIAGLIQLVLGFIRAGSISNYFPNNVIEGMLAAIGIIIIIKQIPHALGFDNDYEGNETLFSNGINFNYFSELMGAIHPGAVIVTLVSVGLLLAWDQIPALKRMKMLPGALVAVAVGILLNEAFKMSGSSLAIGTEHLVSLPVPQSLDDFKNLVILPDFNGFTNPKVWIVGATIAIVASIETLLCIEASDRLDVQRRITDTNLELKAQGIGNLISSFIGGLPMTSVVVRSSANANAGATSKVSAMIHGVLLLVCVLTIPFILNLIPLSTLAAVLLLVGYKLAKPATFKHFWHLGKFQFIPFVATVVAIVATDLLKGVGIGLAISVFYILQGNMKRAYYLSREKLIDADGITIKLAEEVSFLNKAAIKKTLKNIKSNSTVTIDARGTSYIATDVLEMIQDFANIRAKEEDINVELLGFKTSYRDYETDEDSHIVITHRRAM</sequence>
<evidence type="ECO:0000256" key="1">
    <source>
        <dbReference type="ARBA" id="ARBA00004141"/>
    </source>
</evidence>
<evidence type="ECO:0000256" key="4">
    <source>
        <dbReference type="ARBA" id="ARBA00023136"/>
    </source>
</evidence>
<dbReference type="RefSeq" id="WP_074230872.1">
    <property type="nucleotide sequence ID" value="NZ_CP142423.1"/>
</dbReference>
<feature type="transmembrane region" description="Helical" evidence="5">
    <location>
        <begin position="258"/>
        <end position="277"/>
    </location>
</feature>
<evidence type="ECO:0000259" key="6">
    <source>
        <dbReference type="Pfam" id="PF00916"/>
    </source>
</evidence>
<feature type="transmembrane region" description="Helical" evidence="5">
    <location>
        <begin position="198"/>
        <end position="215"/>
    </location>
</feature>
<dbReference type="InterPro" id="IPR011547">
    <property type="entry name" value="SLC26A/SulP_dom"/>
</dbReference>
<dbReference type="EMBL" id="FSRQ01000002">
    <property type="protein sequence ID" value="SIO22241.1"/>
    <property type="molecule type" value="Genomic_DNA"/>
</dbReference>
<organism evidence="7 8">
    <name type="scientific">Chryseobacterium scophthalmum</name>
    <dbReference type="NCBI Taxonomy" id="59733"/>
    <lineage>
        <taxon>Bacteria</taxon>
        <taxon>Pseudomonadati</taxon>
        <taxon>Bacteroidota</taxon>
        <taxon>Flavobacteriia</taxon>
        <taxon>Flavobacteriales</taxon>
        <taxon>Weeksellaceae</taxon>
        <taxon>Chryseobacterium group</taxon>
        <taxon>Chryseobacterium</taxon>
    </lineage>
</organism>
<dbReference type="GO" id="GO:0055085">
    <property type="term" value="P:transmembrane transport"/>
    <property type="evidence" value="ECO:0007669"/>
    <property type="project" value="InterPro"/>
</dbReference>
<proteinExistence type="predicted"/>
<dbReference type="Proteomes" id="UP000184782">
    <property type="component" value="Unassembled WGS sequence"/>
</dbReference>
<feature type="transmembrane region" description="Helical" evidence="5">
    <location>
        <begin position="15"/>
        <end position="34"/>
    </location>
</feature>
<keyword evidence="8" id="KW-1185">Reference proteome</keyword>
<name>A0A1N6HR62_9FLAO</name>
<comment type="subcellular location">
    <subcellularLocation>
        <location evidence="1">Membrane</location>
        <topology evidence="1">Multi-pass membrane protein</topology>
    </subcellularLocation>
</comment>
<evidence type="ECO:0000256" key="3">
    <source>
        <dbReference type="ARBA" id="ARBA00022989"/>
    </source>
</evidence>
<feature type="domain" description="SLC26A/SulP transporter" evidence="6">
    <location>
        <begin position="12"/>
        <end position="395"/>
    </location>
</feature>
<dbReference type="STRING" id="59733.SAMN05421769_2766"/>
<feature type="transmembrane region" description="Helical" evidence="5">
    <location>
        <begin position="389"/>
        <end position="420"/>
    </location>
</feature>
<keyword evidence="2 5" id="KW-0812">Transmembrane</keyword>
<dbReference type="AlphaFoldDB" id="A0A1N6HR62"/>
<feature type="transmembrane region" description="Helical" evidence="5">
    <location>
        <begin position="41"/>
        <end position="62"/>
    </location>
</feature>
<dbReference type="PANTHER" id="PTHR11814">
    <property type="entry name" value="SULFATE TRANSPORTER"/>
    <property type="match status" value="1"/>
</dbReference>